<sequence>MNDRNRYGNSLREMEWEYLDRRQSSTRRPSSSSTSTTTTTTTTRRSYHYHPTGEKTYRPIFTQPSRSPNEYPLRDCQQECVPRHYLQHYYDQNCRSIFSRDCNCAKRFNCPDDGIC</sequence>
<name>A0A1Y3ANF9_EURMA</name>
<dbReference type="AlphaFoldDB" id="A0A1Y3ANF9"/>
<proteinExistence type="predicted"/>
<dbReference type="Proteomes" id="UP000194236">
    <property type="component" value="Unassembled WGS sequence"/>
</dbReference>
<accession>A0A1Y3ANF9</accession>
<gene>
    <name evidence="2" type="ORF">BLA29_012745</name>
</gene>
<evidence type="ECO:0000313" key="3">
    <source>
        <dbReference type="Proteomes" id="UP000194236"/>
    </source>
</evidence>
<reference evidence="2 3" key="1">
    <citation type="submission" date="2017-03" db="EMBL/GenBank/DDBJ databases">
        <title>Genome Survey of Euroglyphus maynei.</title>
        <authorList>
            <person name="Arlian L.G."/>
            <person name="Morgan M.S."/>
            <person name="Rider S.D."/>
        </authorList>
    </citation>
    <scope>NUCLEOTIDE SEQUENCE [LARGE SCALE GENOMIC DNA]</scope>
    <source>
        <strain evidence="2">Arlian Lab</strain>
        <tissue evidence="2">Whole body</tissue>
    </source>
</reference>
<protein>
    <submittedName>
        <fullName evidence="2">Uncharacterized protein</fullName>
    </submittedName>
</protein>
<keyword evidence="3" id="KW-1185">Reference proteome</keyword>
<evidence type="ECO:0000313" key="2">
    <source>
        <dbReference type="EMBL" id="OTF69979.1"/>
    </source>
</evidence>
<organism evidence="2 3">
    <name type="scientific">Euroglyphus maynei</name>
    <name type="common">Mayne's house dust mite</name>
    <dbReference type="NCBI Taxonomy" id="6958"/>
    <lineage>
        <taxon>Eukaryota</taxon>
        <taxon>Metazoa</taxon>
        <taxon>Ecdysozoa</taxon>
        <taxon>Arthropoda</taxon>
        <taxon>Chelicerata</taxon>
        <taxon>Arachnida</taxon>
        <taxon>Acari</taxon>
        <taxon>Acariformes</taxon>
        <taxon>Sarcoptiformes</taxon>
        <taxon>Astigmata</taxon>
        <taxon>Psoroptidia</taxon>
        <taxon>Analgoidea</taxon>
        <taxon>Pyroglyphidae</taxon>
        <taxon>Pyroglyphinae</taxon>
        <taxon>Euroglyphus</taxon>
    </lineage>
</organism>
<comment type="caution">
    <text evidence="2">The sequence shown here is derived from an EMBL/GenBank/DDBJ whole genome shotgun (WGS) entry which is preliminary data.</text>
</comment>
<feature type="region of interest" description="Disordered" evidence="1">
    <location>
        <begin position="18"/>
        <end position="69"/>
    </location>
</feature>
<dbReference type="EMBL" id="MUJZ01067892">
    <property type="protein sequence ID" value="OTF69979.1"/>
    <property type="molecule type" value="Genomic_DNA"/>
</dbReference>
<evidence type="ECO:0000256" key="1">
    <source>
        <dbReference type="SAM" id="MobiDB-lite"/>
    </source>
</evidence>
<feature type="compositionally biased region" description="Low complexity" evidence="1">
    <location>
        <begin position="26"/>
        <end position="44"/>
    </location>
</feature>